<dbReference type="Proteomes" id="UP000221024">
    <property type="component" value="Unassembled WGS sequence"/>
</dbReference>
<dbReference type="Pfam" id="PF14014">
    <property type="entry name" value="DUF4230"/>
    <property type="match status" value="1"/>
</dbReference>
<evidence type="ECO:0000313" key="2">
    <source>
        <dbReference type="EMBL" id="PEN06751.1"/>
    </source>
</evidence>
<name>A0A2H3NSS0_9BACT</name>
<keyword evidence="3" id="KW-1185">Reference proteome</keyword>
<feature type="region of interest" description="Disordered" evidence="1">
    <location>
        <begin position="216"/>
        <end position="235"/>
    </location>
</feature>
<gene>
    <name evidence="2" type="ORF">CRI93_08930</name>
</gene>
<organism evidence="2 3">
    <name type="scientific">Longimonas halophila</name>
    <dbReference type="NCBI Taxonomy" id="1469170"/>
    <lineage>
        <taxon>Bacteria</taxon>
        <taxon>Pseudomonadati</taxon>
        <taxon>Rhodothermota</taxon>
        <taxon>Rhodothermia</taxon>
        <taxon>Rhodothermales</taxon>
        <taxon>Salisaetaceae</taxon>
        <taxon>Longimonas</taxon>
    </lineage>
</organism>
<dbReference type="AlphaFoldDB" id="A0A2H3NSS0"/>
<accession>A0A2H3NSS0</accession>
<protein>
    <recommendedName>
        <fullName evidence="4">DUF4230 domain-containing protein</fullName>
    </recommendedName>
</protein>
<dbReference type="EMBL" id="PDEP01000007">
    <property type="protein sequence ID" value="PEN06751.1"/>
    <property type="molecule type" value="Genomic_DNA"/>
</dbReference>
<evidence type="ECO:0008006" key="4">
    <source>
        <dbReference type="Google" id="ProtNLM"/>
    </source>
</evidence>
<dbReference type="InterPro" id="IPR025324">
    <property type="entry name" value="DUF4230"/>
</dbReference>
<evidence type="ECO:0000256" key="1">
    <source>
        <dbReference type="SAM" id="MobiDB-lite"/>
    </source>
</evidence>
<dbReference type="OrthoDB" id="1494060at2"/>
<comment type="caution">
    <text evidence="2">The sequence shown here is derived from an EMBL/GenBank/DDBJ whole genome shotgun (WGS) entry which is preliminary data.</text>
</comment>
<dbReference type="RefSeq" id="WP_098062277.1">
    <property type="nucleotide sequence ID" value="NZ_PDEP01000007.1"/>
</dbReference>
<reference evidence="2 3" key="1">
    <citation type="submission" date="2017-10" db="EMBL/GenBank/DDBJ databases">
        <title>Draft genome of Longimonas halophila.</title>
        <authorList>
            <person name="Goh K.M."/>
            <person name="Shamsir M.S."/>
            <person name="Lim S.W."/>
        </authorList>
    </citation>
    <scope>NUCLEOTIDE SEQUENCE [LARGE SCALE GENOMIC DNA]</scope>
    <source>
        <strain evidence="2 3">KCTC 42399</strain>
    </source>
</reference>
<sequence length="235" mass="25717">MKQRVIGGLLALALVTLGAGLAWWVRGPSEAEIQRAVVSTVQQETPSAFLVTGILSMQVEERVAYTESVAPEFYQTLRRYGMAPGVDLVTAEAQVRVTGRVTYGFSVYDLTSDRITKRRDGTVHVQVPPLQVQSVAPDLETLQVHTESRGWLRVFSGDMESTARNEAMAGVQQALRQQAEQRIREGAQAHANTQDALRAMLTPSLRVAGLSQPQLTFDFESDGPAGPVLRAPEEE</sequence>
<proteinExistence type="predicted"/>
<evidence type="ECO:0000313" key="3">
    <source>
        <dbReference type="Proteomes" id="UP000221024"/>
    </source>
</evidence>